<protein>
    <submittedName>
        <fullName evidence="2">Uncharacterized protein</fullName>
    </submittedName>
</protein>
<organism evidence="2">
    <name type="scientific">Singulisphaera sp. Ch08</name>
    <dbReference type="NCBI Taxonomy" id="3120278"/>
    <lineage>
        <taxon>Bacteria</taxon>
        <taxon>Pseudomonadati</taxon>
        <taxon>Planctomycetota</taxon>
        <taxon>Planctomycetia</taxon>
        <taxon>Isosphaerales</taxon>
        <taxon>Isosphaeraceae</taxon>
        <taxon>Singulisphaera</taxon>
    </lineage>
</organism>
<evidence type="ECO:0000313" key="2">
    <source>
        <dbReference type="EMBL" id="XBH02172.1"/>
    </source>
</evidence>
<sequence length="98" mass="11390">MELYHVRFTVRRWMLAVAAWALLFAYVGSYYRLSRKSISEGVDYGLSGIVYVPLREDLSGEHLARHFFLCNVYAPLNWLDQRIFGTPPPMNCFLRLSG</sequence>
<gene>
    <name evidence="2" type="ORF">V5E97_28115</name>
</gene>
<accession>A0AAU7CAK4</accession>
<evidence type="ECO:0000256" key="1">
    <source>
        <dbReference type="SAM" id="Phobius"/>
    </source>
</evidence>
<dbReference type="AlphaFoldDB" id="A0AAU7CAK4"/>
<name>A0AAU7CAK4_9BACT</name>
<dbReference type="RefSeq" id="WP_406694914.1">
    <property type="nucleotide sequence ID" value="NZ_CP155447.1"/>
</dbReference>
<keyword evidence="1" id="KW-0812">Transmembrane</keyword>
<proteinExistence type="predicted"/>
<reference evidence="2" key="1">
    <citation type="submission" date="2024-05" db="EMBL/GenBank/DDBJ databases">
        <title>Planctomycetes of the genus Singulisphaera possess chitinolytic capabilities.</title>
        <authorList>
            <person name="Ivanova A."/>
        </authorList>
    </citation>
    <scope>NUCLEOTIDE SEQUENCE</scope>
    <source>
        <strain evidence="2">Ch08T</strain>
    </source>
</reference>
<feature type="transmembrane region" description="Helical" evidence="1">
    <location>
        <begin position="12"/>
        <end position="31"/>
    </location>
</feature>
<dbReference type="EMBL" id="CP155447">
    <property type="protein sequence ID" value="XBH02172.1"/>
    <property type="molecule type" value="Genomic_DNA"/>
</dbReference>
<keyword evidence="1" id="KW-1133">Transmembrane helix</keyword>
<keyword evidence="1" id="KW-0472">Membrane</keyword>